<keyword evidence="1" id="KW-0808">Transferase</keyword>
<dbReference type="InterPro" id="IPR043519">
    <property type="entry name" value="NT_sf"/>
</dbReference>
<protein>
    <submittedName>
        <fullName evidence="4">Aminoglycoside adenylyltransferase domain-containing protein</fullName>
    </submittedName>
</protein>
<evidence type="ECO:0000259" key="3">
    <source>
        <dbReference type="Pfam" id="PF13427"/>
    </source>
</evidence>
<evidence type="ECO:0000313" key="5">
    <source>
        <dbReference type="Proteomes" id="UP001598673"/>
    </source>
</evidence>
<dbReference type="Pfam" id="PF13427">
    <property type="entry name" value="AadA_C"/>
    <property type="match status" value="1"/>
</dbReference>
<proteinExistence type="predicted"/>
<dbReference type="EMBL" id="JBHXCV010000001">
    <property type="protein sequence ID" value="MFD6792015.1"/>
    <property type="molecule type" value="Genomic_DNA"/>
</dbReference>
<feature type="compositionally biased region" description="Basic and acidic residues" evidence="2">
    <location>
        <begin position="96"/>
        <end position="118"/>
    </location>
</feature>
<evidence type="ECO:0000313" key="4">
    <source>
        <dbReference type="EMBL" id="MFD6792015.1"/>
    </source>
</evidence>
<organism evidence="4 5">
    <name type="scientific">Prauserella salsuginis</name>
    <dbReference type="NCBI Taxonomy" id="387889"/>
    <lineage>
        <taxon>Bacteria</taxon>
        <taxon>Bacillati</taxon>
        <taxon>Actinomycetota</taxon>
        <taxon>Actinomycetes</taxon>
        <taxon>Pseudonocardiales</taxon>
        <taxon>Pseudonocardiaceae</taxon>
        <taxon>Prauserella</taxon>
        <taxon>Prauserella salsuginis group</taxon>
    </lineage>
</organism>
<name>A0ABW6FZ15_9PSEU</name>
<evidence type="ECO:0000256" key="1">
    <source>
        <dbReference type="ARBA" id="ARBA00022679"/>
    </source>
</evidence>
<dbReference type="GO" id="GO:0016779">
    <property type="term" value="F:nucleotidyltransferase activity"/>
    <property type="evidence" value="ECO:0007669"/>
    <property type="project" value="UniProtKB-KW"/>
</dbReference>
<dbReference type="CDD" id="cd05403">
    <property type="entry name" value="NT_KNTase_like"/>
    <property type="match status" value="1"/>
</dbReference>
<gene>
    <name evidence="4" type="ORF">ACFWGY_01605</name>
</gene>
<dbReference type="RefSeq" id="WP_258936402.1">
    <property type="nucleotide sequence ID" value="NZ_JANBBF010000009.1"/>
</dbReference>
<keyword evidence="5" id="KW-1185">Reference proteome</keyword>
<sequence>MTGKGRATADEGLALRVAELLDGVVGDDVIGCYLHGSAVLGGMRPASDLDVLAVTRRSLDDERRRELTRGLLGMSGIGGGLRPVELMVAVRRDVARDSPAQHDAAEHGTAEHGTTEHEAAEDEAEEKEAAQSGADDGGVTRGGSDRRDTASRQFPPVVDYLYGEWLRERYEAGYVPGPEPMPDLVLAVASALAGDRTLVGPPPAEVLAPVPHADVIRASLAGLDEALSGVDTDTRNVVLTVARVWATVETGEIVPKDEAAAWAAQRLPEEYRAVTEHARELYLGSEYADEVWPAQVLARVHGCVERMAAAARAGSGTTQDT</sequence>
<dbReference type="SUPFAM" id="SSF81301">
    <property type="entry name" value="Nucleotidyltransferase"/>
    <property type="match status" value="1"/>
</dbReference>
<dbReference type="InterPro" id="IPR025184">
    <property type="entry name" value="AadA_C"/>
</dbReference>
<feature type="domain" description="Adenylyltransferase AadA C-terminal" evidence="3">
    <location>
        <begin position="205"/>
        <end position="308"/>
    </location>
</feature>
<dbReference type="Proteomes" id="UP001598673">
    <property type="component" value="Unassembled WGS sequence"/>
</dbReference>
<comment type="caution">
    <text evidence="4">The sequence shown here is derived from an EMBL/GenBank/DDBJ whole genome shotgun (WGS) entry which is preliminary data.</text>
</comment>
<feature type="region of interest" description="Disordered" evidence="2">
    <location>
        <begin position="96"/>
        <end position="152"/>
    </location>
</feature>
<keyword evidence="4" id="KW-0548">Nucleotidyltransferase</keyword>
<evidence type="ECO:0000256" key="2">
    <source>
        <dbReference type="SAM" id="MobiDB-lite"/>
    </source>
</evidence>
<dbReference type="Gene3D" id="3.30.460.10">
    <property type="entry name" value="Beta Polymerase, domain 2"/>
    <property type="match status" value="1"/>
</dbReference>
<accession>A0ABW6FZ15</accession>
<reference evidence="4 5" key="1">
    <citation type="submission" date="2024-09" db="EMBL/GenBank/DDBJ databases">
        <title>The Natural Products Discovery Center: Release of the First 8490 Sequenced Strains for Exploring Actinobacteria Biosynthetic Diversity.</title>
        <authorList>
            <person name="Kalkreuter E."/>
            <person name="Kautsar S.A."/>
            <person name="Yang D."/>
            <person name="Bader C.D."/>
            <person name="Teijaro C.N."/>
            <person name="Fluegel L."/>
            <person name="Davis C.M."/>
            <person name="Simpson J.R."/>
            <person name="Lauterbach L."/>
            <person name="Steele A.D."/>
            <person name="Gui C."/>
            <person name="Meng S."/>
            <person name="Li G."/>
            <person name="Viehrig K."/>
            <person name="Ye F."/>
            <person name="Su P."/>
            <person name="Kiefer A.F."/>
            <person name="Nichols A."/>
            <person name="Cepeda A.J."/>
            <person name="Yan W."/>
            <person name="Fan B."/>
            <person name="Jiang Y."/>
            <person name="Adhikari A."/>
            <person name="Zheng C.-J."/>
            <person name="Schuster L."/>
            <person name="Cowan T.M."/>
            <person name="Smanski M.J."/>
            <person name="Chevrette M.G."/>
            <person name="De Carvalho L.P.S."/>
            <person name="Shen B."/>
        </authorList>
    </citation>
    <scope>NUCLEOTIDE SEQUENCE [LARGE SCALE GENOMIC DNA]</scope>
    <source>
        <strain evidence="4 5">NPDC060353</strain>
    </source>
</reference>